<dbReference type="EMBL" id="BLZA01000030">
    <property type="protein sequence ID" value="GHJ88331.1"/>
    <property type="molecule type" value="Genomic_DNA"/>
</dbReference>
<dbReference type="InterPro" id="IPR023214">
    <property type="entry name" value="HAD_sf"/>
</dbReference>
<organism evidence="1 2">
    <name type="scientific">Naganishia liquefaciens</name>
    <dbReference type="NCBI Taxonomy" id="104408"/>
    <lineage>
        <taxon>Eukaryota</taxon>
        <taxon>Fungi</taxon>
        <taxon>Dikarya</taxon>
        <taxon>Basidiomycota</taxon>
        <taxon>Agaricomycotina</taxon>
        <taxon>Tremellomycetes</taxon>
        <taxon>Filobasidiales</taxon>
        <taxon>Filobasidiaceae</taxon>
        <taxon>Naganishia</taxon>
    </lineage>
</organism>
<accession>A0A8H3YI86</accession>
<dbReference type="PANTHER" id="PTHR35134">
    <property type="entry name" value="NUCLEOTIDASE YQFW-RELATED"/>
    <property type="match status" value="1"/>
</dbReference>
<dbReference type="PANTHER" id="PTHR35134:SF2">
    <property type="entry name" value="NUCLEOTIDASE YQFW-RELATED"/>
    <property type="match status" value="1"/>
</dbReference>
<sequence length="448" mass="50253">MHDDSPFRPMPWNARTTGATNAVSLKSQKVYPFPLSQVQFPQLSTFSTSQLPSSHLYSTPILINYIADDESRSTVMHSWPAFTAINEVRFGDADCVVVDLGLPPDPTQGPDAREQSQAHIVLESDEHEMLLDLETETSSGLEEKSLNQNDRVIAVDFDDVLAQSCAALTKAHNEYYGTKLTLDDFESYYPHRNRGWGSVEETNQKLNWFHKELNVLQWANPVPSVRAALTEIKKMGHPLHIVTARSEAEKASFSYAIPAAPFVLDWLERHDLANLWDDVHFIGAFQFVAETIKGDDLSGPAISSTRSGAEPAAGNAADMEKRLKEAFLKNADNNSKVAVLRKIGASLLIDDHVLNVDKAAEAGIQCLLFGDNYRWNRRRWGMQTPEDAMHFEERRQAGLVFPKAELELLAGVERAANWDAIVDWVKKWDENAVDSTEDESETRCMRLP</sequence>
<dbReference type="InterPro" id="IPR036412">
    <property type="entry name" value="HAD-like_sf"/>
</dbReference>
<dbReference type="AlphaFoldDB" id="A0A8H3YI86"/>
<evidence type="ECO:0000313" key="1">
    <source>
        <dbReference type="EMBL" id="GHJ88331.1"/>
    </source>
</evidence>
<dbReference type="Proteomes" id="UP000620104">
    <property type="component" value="Unassembled WGS sequence"/>
</dbReference>
<protein>
    <submittedName>
        <fullName evidence="1">Uncharacterized protein</fullName>
    </submittedName>
</protein>
<reference evidence="1" key="1">
    <citation type="submission" date="2020-07" db="EMBL/GenBank/DDBJ databases">
        <title>Draft Genome Sequence of a Deep-Sea Yeast, Naganishia (Cryptococcus) liquefaciens strain N6.</title>
        <authorList>
            <person name="Han Y.W."/>
            <person name="Kajitani R."/>
            <person name="Morimoto H."/>
            <person name="Parhat M."/>
            <person name="Tsubouchi H."/>
            <person name="Bakenova O."/>
            <person name="Ogata M."/>
            <person name="Argunhan B."/>
            <person name="Aoki R."/>
            <person name="Kajiwara S."/>
            <person name="Itoh T."/>
            <person name="Iwasaki H."/>
        </authorList>
    </citation>
    <scope>NUCLEOTIDE SEQUENCE</scope>
    <source>
        <strain evidence="1">N6</strain>
    </source>
</reference>
<gene>
    <name evidence="1" type="ORF">NliqN6_4733</name>
</gene>
<comment type="caution">
    <text evidence="1">The sequence shown here is derived from an EMBL/GenBank/DDBJ whole genome shotgun (WGS) entry which is preliminary data.</text>
</comment>
<dbReference type="OrthoDB" id="10248475at2759"/>
<dbReference type="SUPFAM" id="SSF56784">
    <property type="entry name" value="HAD-like"/>
    <property type="match status" value="1"/>
</dbReference>
<dbReference type="Gene3D" id="3.40.50.1000">
    <property type="entry name" value="HAD superfamily/HAD-like"/>
    <property type="match status" value="1"/>
</dbReference>
<keyword evidence="2" id="KW-1185">Reference proteome</keyword>
<name>A0A8H3YI86_9TREE</name>
<dbReference type="InterPro" id="IPR052419">
    <property type="entry name" value="5_3-deoxyribonucleotidase-like"/>
</dbReference>
<proteinExistence type="predicted"/>
<evidence type="ECO:0000313" key="2">
    <source>
        <dbReference type="Proteomes" id="UP000620104"/>
    </source>
</evidence>